<organism evidence="1 2">
    <name type="scientific">Paraburkholderia rhynchosiae</name>
    <dbReference type="NCBI Taxonomy" id="487049"/>
    <lineage>
        <taxon>Bacteria</taxon>
        <taxon>Pseudomonadati</taxon>
        <taxon>Pseudomonadota</taxon>
        <taxon>Betaproteobacteria</taxon>
        <taxon>Burkholderiales</taxon>
        <taxon>Burkholderiaceae</taxon>
        <taxon>Paraburkholderia</taxon>
    </lineage>
</organism>
<dbReference type="EMBL" id="JAQQDW010000057">
    <property type="protein sequence ID" value="MFM0106541.1"/>
    <property type="molecule type" value="Genomic_DNA"/>
</dbReference>
<evidence type="ECO:0000313" key="1">
    <source>
        <dbReference type="EMBL" id="MFM0106541.1"/>
    </source>
</evidence>
<protein>
    <submittedName>
        <fullName evidence="1">ABC transporter substrate-binding protein</fullName>
    </submittedName>
</protein>
<keyword evidence="2" id="KW-1185">Reference proteome</keyword>
<dbReference type="Proteomes" id="UP001629235">
    <property type="component" value="Unassembled WGS sequence"/>
</dbReference>
<gene>
    <name evidence="1" type="ORF">PQR01_24420</name>
</gene>
<reference evidence="1 2" key="1">
    <citation type="journal article" date="2024" name="Chem. Sci.">
        <title>Discovery of megapolipeptins by genome mining of a Burkholderiales bacteria collection.</title>
        <authorList>
            <person name="Paulo B.S."/>
            <person name="Recchia M.J.J."/>
            <person name="Lee S."/>
            <person name="Fergusson C.H."/>
            <person name="Romanowski S.B."/>
            <person name="Hernandez A."/>
            <person name="Krull N."/>
            <person name="Liu D.Y."/>
            <person name="Cavanagh H."/>
            <person name="Bos A."/>
            <person name="Gray C.A."/>
            <person name="Murphy B.T."/>
            <person name="Linington R.G."/>
            <person name="Eustaquio A.S."/>
        </authorList>
    </citation>
    <scope>NUCLEOTIDE SEQUENCE [LARGE SCALE GENOMIC DNA]</scope>
    <source>
        <strain evidence="1 2">RL18-126-BIB-B</strain>
    </source>
</reference>
<sequence length="498" mass="53946">MRKVAVAGILMLGAGTAMAQTLRIGLEDDIGTIDPHRSLQMVDRMVFASMCDSLISITPDLKLTPKLATSWTVSPDGKTVTLKLRKNVSFQDGEPFNAAAVKANFDRELTSPVSARKLELASVDHVSVIDESAVQLSLNHPDAALLSMLSDRAGMMLAPKILSNDDEISRHPICVGPYQFSQRVQNYRIVLNKSPTYWDAAAYPIQQVIYMPVPDGTVRLADLRSGSIDIAERIGTSDVDSVKRDASLHFVMSNGLGFMGMTYNLNNGPSAAGPWRDARVREALSLSLDRGVINQVVGAGMFAPAVQAIPPTNPYYDKALTIPQRDVARARALLTAAGYPNGVDIQLLLGNSTSTMQLAQVIQAMAAEANIRLKLIPADFSAAQAAAIGGKFQVILRPWSGRIDPDGNLLPFVSCKGAMNYGHFCDPQVDSLLVQARSASGPVERKSLYDQVFQLIAREQPITYLYFPPLPFALSNKVGGFVAYPDGLIRLRGMTLKS</sequence>
<evidence type="ECO:0000313" key="2">
    <source>
        <dbReference type="Proteomes" id="UP001629235"/>
    </source>
</evidence>
<proteinExistence type="predicted"/>
<name>A0ACC7NLU4_9BURK</name>
<comment type="caution">
    <text evidence="1">The sequence shown here is derived from an EMBL/GenBank/DDBJ whole genome shotgun (WGS) entry which is preliminary data.</text>
</comment>
<accession>A0ACC7NLU4</accession>